<sequence>MNFHAPGDLDSPAFLPRDGSSGVDDGWTLFPGSMHPYNLASGGYVSSTAYEDLSHPRGIHQSLPVPTPALSPDTLHYPLTSPESVVSHSTSHVSPVTTTDAYAAQTLASLPDADFALSFAFAYVDDESTTVVNTTEGFHHEAGSPQSPGHIVSSRVEVSDVGERDQTSVITTGQPNHGIGQYAHQLVMPTLPIPPSLSRRPPPPEQIHLVSLPAQHEPIPPQQFPLLVGPLS</sequence>
<dbReference type="AlphaFoldDB" id="A0A5M3M8T0"/>
<organism evidence="1 2">
    <name type="scientific">Coniophora puteana (strain RWD-64-598)</name>
    <name type="common">Brown rot fungus</name>
    <dbReference type="NCBI Taxonomy" id="741705"/>
    <lineage>
        <taxon>Eukaryota</taxon>
        <taxon>Fungi</taxon>
        <taxon>Dikarya</taxon>
        <taxon>Basidiomycota</taxon>
        <taxon>Agaricomycotina</taxon>
        <taxon>Agaricomycetes</taxon>
        <taxon>Agaricomycetidae</taxon>
        <taxon>Boletales</taxon>
        <taxon>Coniophorineae</taxon>
        <taxon>Coniophoraceae</taxon>
        <taxon>Coniophora</taxon>
    </lineage>
</organism>
<reference evidence="2" key="1">
    <citation type="journal article" date="2012" name="Science">
        <title>The Paleozoic origin of enzymatic lignin decomposition reconstructed from 31 fungal genomes.</title>
        <authorList>
            <person name="Floudas D."/>
            <person name="Binder M."/>
            <person name="Riley R."/>
            <person name="Barry K."/>
            <person name="Blanchette R.A."/>
            <person name="Henrissat B."/>
            <person name="Martinez A.T."/>
            <person name="Otillar R."/>
            <person name="Spatafora J.W."/>
            <person name="Yadav J.S."/>
            <person name="Aerts A."/>
            <person name="Benoit I."/>
            <person name="Boyd A."/>
            <person name="Carlson A."/>
            <person name="Copeland A."/>
            <person name="Coutinho P.M."/>
            <person name="de Vries R.P."/>
            <person name="Ferreira P."/>
            <person name="Findley K."/>
            <person name="Foster B."/>
            <person name="Gaskell J."/>
            <person name="Glotzer D."/>
            <person name="Gorecki P."/>
            <person name="Heitman J."/>
            <person name="Hesse C."/>
            <person name="Hori C."/>
            <person name="Igarashi K."/>
            <person name="Jurgens J.A."/>
            <person name="Kallen N."/>
            <person name="Kersten P."/>
            <person name="Kohler A."/>
            <person name="Kuees U."/>
            <person name="Kumar T.K.A."/>
            <person name="Kuo A."/>
            <person name="LaButti K."/>
            <person name="Larrondo L.F."/>
            <person name="Lindquist E."/>
            <person name="Ling A."/>
            <person name="Lombard V."/>
            <person name="Lucas S."/>
            <person name="Lundell T."/>
            <person name="Martin R."/>
            <person name="McLaughlin D.J."/>
            <person name="Morgenstern I."/>
            <person name="Morin E."/>
            <person name="Murat C."/>
            <person name="Nagy L.G."/>
            <person name="Nolan M."/>
            <person name="Ohm R.A."/>
            <person name="Patyshakuliyeva A."/>
            <person name="Rokas A."/>
            <person name="Ruiz-Duenas F.J."/>
            <person name="Sabat G."/>
            <person name="Salamov A."/>
            <person name="Samejima M."/>
            <person name="Schmutz J."/>
            <person name="Slot J.C."/>
            <person name="St John F."/>
            <person name="Stenlid J."/>
            <person name="Sun H."/>
            <person name="Sun S."/>
            <person name="Syed K."/>
            <person name="Tsang A."/>
            <person name="Wiebenga A."/>
            <person name="Young D."/>
            <person name="Pisabarro A."/>
            <person name="Eastwood D.C."/>
            <person name="Martin F."/>
            <person name="Cullen D."/>
            <person name="Grigoriev I.V."/>
            <person name="Hibbett D.S."/>
        </authorList>
    </citation>
    <scope>NUCLEOTIDE SEQUENCE [LARGE SCALE GENOMIC DNA]</scope>
    <source>
        <strain evidence="2">RWD-64-598 SS2</strain>
    </source>
</reference>
<accession>A0A5M3M8T0</accession>
<dbReference type="Proteomes" id="UP000053558">
    <property type="component" value="Unassembled WGS sequence"/>
</dbReference>
<proteinExistence type="predicted"/>
<comment type="caution">
    <text evidence="1">The sequence shown here is derived from an EMBL/GenBank/DDBJ whole genome shotgun (WGS) entry which is preliminary data.</text>
</comment>
<feature type="non-terminal residue" evidence="1">
    <location>
        <position position="232"/>
    </location>
</feature>
<evidence type="ECO:0000313" key="1">
    <source>
        <dbReference type="EMBL" id="EIW75244.1"/>
    </source>
</evidence>
<evidence type="ECO:0000313" key="2">
    <source>
        <dbReference type="Proteomes" id="UP000053558"/>
    </source>
</evidence>
<dbReference type="EMBL" id="JH711589">
    <property type="protein sequence ID" value="EIW75244.1"/>
    <property type="molecule type" value="Genomic_DNA"/>
</dbReference>
<gene>
    <name evidence="1" type="ORF">CONPUDRAFT_85506</name>
</gene>
<keyword evidence="2" id="KW-1185">Reference proteome</keyword>
<dbReference type="RefSeq" id="XP_007774658.1">
    <property type="nucleotide sequence ID" value="XM_007776468.1"/>
</dbReference>
<dbReference type="KEGG" id="cput:CONPUDRAFT_85506"/>
<name>A0A5M3M8T0_CONPW</name>
<dbReference type="GeneID" id="19210971"/>
<protein>
    <submittedName>
        <fullName evidence="1">Uncharacterized protein</fullName>
    </submittedName>
</protein>